<dbReference type="AlphaFoldDB" id="A0A0N4ZY43"/>
<sequence>MGNLSPVPKETKEAVKAKYIEVLKLKTYDASNDTEDDIFGRRKFECIIMKFLKQIKLFRCKKVGAYDTKKYYKEMLISIQRKQHVNLKIKLTIGKYQKFEDEVNDWIKKIKKLLIVLDKQLEDNMVDNCTVCEPPCSSDDVELIKVLLMCIQFPISNALKKLRAENGVVKFLREKYGIRHCRGVPRRMSMFDSHGNRLGKKQFKLKDD</sequence>
<proteinExistence type="predicted"/>
<keyword evidence="1" id="KW-1185">Reference proteome</keyword>
<protein>
    <submittedName>
        <fullName evidence="2">SRI domain-containing protein</fullName>
    </submittedName>
</protein>
<evidence type="ECO:0000313" key="1">
    <source>
        <dbReference type="Proteomes" id="UP000038045"/>
    </source>
</evidence>
<dbReference type="Proteomes" id="UP000038045">
    <property type="component" value="Unplaced"/>
</dbReference>
<name>A0A0N4ZY43_PARTI</name>
<dbReference type="WBParaSite" id="PTRK_0001371600.1">
    <property type="protein sequence ID" value="PTRK_0001371600.1"/>
    <property type="gene ID" value="PTRK_0001371600"/>
</dbReference>
<accession>A0A0N4ZY43</accession>
<organism evidence="1 2">
    <name type="scientific">Parastrongyloides trichosuri</name>
    <name type="common">Possum-specific nematode worm</name>
    <dbReference type="NCBI Taxonomy" id="131310"/>
    <lineage>
        <taxon>Eukaryota</taxon>
        <taxon>Metazoa</taxon>
        <taxon>Ecdysozoa</taxon>
        <taxon>Nematoda</taxon>
        <taxon>Chromadorea</taxon>
        <taxon>Rhabditida</taxon>
        <taxon>Tylenchina</taxon>
        <taxon>Panagrolaimomorpha</taxon>
        <taxon>Strongyloidoidea</taxon>
        <taxon>Strongyloididae</taxon>
        <taxon>Parastrongyloides</taxon>
    </lineage>
</organism>
<reference evidence="2" key="1">
    <citation type="submission" date="2017-02" db="UniProtKB">
        <authorList>
            <consortium name="WormBaseParasite"/>
        </authorList>
    </citation>
    <scope>IDENTIFICATION</scope>
</reference>
<evidence type="ECO:0000313" key="2">
    <source>
        <dbReference type="WBParaSite" id="PTRK_0001371600.1"/>
    </source>
</evidence>